<evidence type="ECO:0000313" key="1">
    <source>
        <dbReference type="EMBL" id="GAA1259920.1"/>
    </source>
</evidence>
<accession>A0ABN1WSQ4</accession>
<evidence type="ECO:0008006" key="3">
    <source>
        <dbReference type="Google" id="ProtNLM"/>
    </source>
</evidence>
<comment type="caution">
    <text evidence="1">The sequence shown here is derived from an EMBL/GenBank/DDBJ whole genome shotgun (WGS) entry which is preliminary data.</text>
</comment>
<dbReference type="EMBL" id="BAAALF010000136">
    <property type="protein sequence ID" value="GAA1259920.1"/>
    <property type="molecule type" value="Genomic_DNA"/>
</dbReference>
<keyword evidence="2" id="KW-1185">Reference proteome</keyword>
<dbReference type="Proteomes" id="UP001500037">
    <property type="component" value="Unassembled WGS sequence"/>
</dbReference>
<name>A0ABN1WSQ4_9ACTN</name>
<proteinExistence type="predicted"/>
<protein>
    <recommendedName>
        <fullName evidence="3">Integrase-like protein</fullName>
    </recommendedName>
</protein>
<gene>
    <name evidence="1" type="ORF">GCM10009665_57440</name>
</gene>
<reference evidence="1 2" key="1">
    <citation type="journal article" date="2019" name="Int. J. Syst. Evol. Microbiol.">
        <title>The Global Catalogue of Microorganisms (GCM) 10K type strain sequencing project: providing services to taxonomists for standard genome sequencing and annotation.</title>
        <authorList>
            <consortium name="The Broad Institute Genomics Platform"/>
            <consortium name="The Broad Institute Genome Sequencing Center for Infectious Disease"/>
            <person name="Wu L."/>
            <person name="Ma J."/>
        </authorList>
    </citation>
    <scope>NUCLEOTIDE SEQUENCE [LARGE SCALE GENOMIC DNA]</scope>
    <source>
        <strain evidence="1 2">JCM 13004</strain>
    </source>
</reference>
<organism evidence="1 2">
    <name type="scientific">Kitasatospora nipponensis</name>
    <dbReference type="NCBI Taxonomy" id="258049"/>
    <lineage>
        <taxon>Bacteria</taxon>
        <taxon>Bacillati</taxon>
        <taxon>Actinomycetota</taxon>
        <taxon>Actinomycetes</taxon>
        <taxon>Kitasatosporales</taxon>
        <taxon>Streptomycetaceae</taxon>
        <taxon>Kitasatospora</taxon>
    </lineage>
</organism>
<evidence type="ECO:0000313" key="2">
    <source>
        <dbReference type="Proteomes" id="UP001500037"/>
    </source>
</evidence>
<sequence length="51" mass="5872">MAEETYRQMETTGHRGRAATSRYDGRLDCYIAWRGMGTSHLRRHRRTAGSG</sequence>